<gene>
    <name evidence="1" type="ORF">SAMN04488115_113105</name>
</gene>
<protein>
    <submittedName>
        <fullName evidence="1">Uncharacterized protein</fullName>
    </submittedName>
</protein>
<dbReference type="RefSeq" id="WP_103875127.1">
    <property type="nucleotide sequence ID" value="NZ_FNUY01000013.1"/>
</dbReference>
<proteinExistence type="predicted"/>
<accession>A0A1H6CYJ4</accession>
<sequence length="274" mass="30468">MTTLLPAWHLLEPQSVKALLEPPAGVPKALALVPARIAPEVALQAPMIVAARLLLERVQEGAGLILTKAGFLKRADVWEVFDRTEWPGLSKAHTLAMNKVLNEQDAFGVLFTRIVLQSAGLLRKRGGVLRASKVGKSLLEPEAAPALLSLLFESAFWKTNLQDFDRNPLEFWPQHHMGLVLWSLSVAAHDWSRASTLVESCTLMETIGDPIAPDYPEFALITRALRPLTWLGLLEVREAGTRSDDDVQEYRKTPLFDQLLSFDVRLREAEGPLQ</sequence>
<dbReference type="Proteomes" id="UP000236743">
    <property type="component" value="Unassembled WGS sequence"/>
</dbReference>
<evidence type="ECO:0000313" key="2">
    <source>
        <dbReference type="Proteomes" id="UP000236743"/>
    </source>
</evidence>
<evidence type="ECO:0000313" key="1">
    <source>
        <dbReference type="EMBL" id="SEG78150.1"/>
    </source>
</evidence>
<name>A0A1H6CYJ4_9HYPH</name>
<dbReference type="OrthoDB" id="7495008at2"/>
<dbReference type="AlphaFoldDB" id="A0A1H6CYJ4"/>
<organism evidence="1 2">
    <name type="scientific">Bosea lathyri</name>
    <dbReference type="NCBI Taxonomy" id="1036778"/>
    <lineage>
        <taxon>Bacteria</taxon>
        <taxon>Pseudomonadati</taxon>
        <taxon>Pseudomonadota</taxon>
        <taxon>Alphaproteobacteria</taxon>
        <taxon>Hyphomicrobiales</taxon>
        <taxon>Boseaceae</taxon>
        <taxon>Bosea</taxon>
    </lineage>
</organism>
<keyword evidence="2" id="KW-1185">Reference proteome</keyword>
<reference evidence="1 2" key="1">
    <citation type="submission" date="2016-10" db="EMBL/GenBank/DDBJ databases">
        <authorList>
            <person name="de Groot N.N."/>
        </authorList>
    </citation>
    <scope>NUCLEOTIDE SEQUENCE [LARGE SCALE GENOMIC DNA]</scope>
    <source>
        <strain evidence="1 2">DSM 26656</strain>
    </source>
</reference>
<dbReference type="EMBL" id="FNUY01000013">
    <property type="protein sequence ID" value="SEG78150.1"/>
    <property type="molecule type" value="Genomic_DNA"/>
</dbReference>